<dbReference type="EMBL" id="PQXO01000113">
    <property type="protein sequence ID" value="TGO89352.1"/>
    <property type="molecule type" value="Genomic_DNA"/>
</dbReference>
<reference evidence="1 2" key="1">
    <citation type="submission" date="2017-12" db="EMBL/GenBank/DDBJ databases">
        <title>Comparative genomics of Botrytis spp.</title>
        <authorList>
            <person name="Valero-Jimenez C.A."/>
            <person name="Tapia P."/>
            <person name="Veloso J."/>
            <person name="Silva-Moreno E."/>
            <person name="Staats M."/>
            <person name="Valdes J.H."/>
            <person name="Van Kan J.A.L."/>
        </authorList>
    </citation>
    <scope>NUCLEOTIDE SEQUENCE [LARGE SCALE GENOMIC DNA]</scope>
    <source>
        <strain evidence="1 2">MUCL3349</strain>
    </source>
</reference>
<sequence>MVWEIKELSKNDVEARNFIVQAGYKYPQYFASPVERNKLFLCCRHNFMPPCECSDCVQQFRFRDDQEHKITAYSFAPCDAEARQEAEGFTTDISRNLVYLRQQCQNNGDSII</sequence>
<evidence type="ECO:0000313" key="2">
    <source>
        <dbReference type="Proteomes" id="UP000297280"/>
    </source>
</evidence>
<organism evidence="1 2">
    <name type="scientific">Botrytis porri</name>
    <dbReference type="NCBI Taxonomy" id="87229"/>
    <lineage>
        <taxon>Eukaryota</taxon>
        <taxon>Fungi</taxon>
        <taxon>Dikarya</taxon>
        <taxon>Ascomycota</taxon>
        <taxon>Pezizomycotina</taxon>
        <taxon>Leotiomycetes</taxon>
        <taxon>Helotiales</taxon>
        <taxon>Sclerotiniaceae</taxon>
        <taxon>Botrytis</taxon>
    </lineage>
</organism>
<gene>
    <name evidence="1" type="ORF">BPOR_0113g00050</name>
</gene>
<keyword evidence="2" id="KW-1185">Reference proteome</keyword>
<name>A0A4Z1KXW3_9HELO</name>
<accession>A0A4Z1KXW3</accession>
<dbReference type="Proteomes" id="UP000297280">
    <property type="component" value="Unassembled WGS sequence"/>
</dbReference>
<comment type="caution">
    <text evidence="1">The sequence shown here is derived from an EMBL/GenBank/DDBJ whole genome shotgun (WGS) entry which is preliminary data.</text>
</comment>
<protein>
    <submittedName>
        <fullName evidence="1">Uncharacterized protein</fullName>
    </submittedName>
</protein>
<dbReference type="AlphaFoldDB" id="A0A4Z1KXW3"/>
<proteinExistence type="predicted"/>
<evidence type="ECO:0000313" key="1">
    <source>
        <dbReference type="EMBL" id="TGO89352.1"/>
    </source>
</evidence>